<name>A0A4R1J7K7_9GAMM</name>
<keyword evidence="6" id="KW-0472">Membrane</keyword>
<evidence type="ECO:0000259" key="14">
    <source>
        <dbReference type="Pfam" id="PF04413"/>
    </source>
</evidence>
<dbReference type="GO" id="GO:0030313">
    <property type="term" value="C:cell envelope"/>
    <property type="evidence" value="ECO:0007669"/>
    <property type="project" value="UniProtKB-SubCell"/>
</dbReference>
<dbReference type="GO" id="GO:0043842">
    <property type="term" value="F:Kdo transferase activity"/>
    <property type="evidence" value="ECO:0007669"/>
    <property type="project" value="UniProtKB-EC"/>
</dbReference>
<dbReference type="GO" id="GO:0009245">
    <property type="term" value="P:lipid A biosynthetic process"/>
    <property type="evidence" value="ECO:0007669"/>
    <property type="project" value="TreeGrafter"/>
</dbReference>
<dbReference type="SUPFAM" id="SSF53756">
    <property type="entry name" value="UDP-Glycosyltransferase/glycogen phosphorylase"/>
    <property type="match status" value="1"/>
</dbReference>
<reference evidence="15 16" key="1">
    <citation type="submission" date="2019-03" db="EMBL/GenBank/DDBJ databases">
        <title>Genomic Encyclopedia of Type Strains, Phase IV (KMG-IV): sequencing the most valuable type-strain genomes for metagenomic binning, comparative biology and taxonomic classification.</title>
        <authorList>
            <person name="Goeker M."/>
        </authorList>
    </citation>
    <scope>NUCLEOTIDE SEQUENCE [LARGE SCALE GENOMIC DNA]</scope>
    <source>
        <strain evidence="15 16">DSM 18577</strain>
    </source>
</reference>
<feature type="site" description="Transition state stabilizer" evidence="11">
    <location>
        <position position="212"/>
    </location>
</feature>
<dbReference type="UniPathway" id="UPA00958"/>
<dbReference type="Gene3D" id="3.40.50.2000">
    <property type="entry name" value="Glycogen Phosphorylase B"/>
    <property type="match status" value="1"/>
</dbReference>
<dbReference type="FunFam" id="3.40.50.2000:FF:000032">
    <property type="entry name" value="3-deoxy-D-manno-octulosonic acid transferase"/>
    <property type="match status" value="1"/>
</dbReference>
<feature type="site" description="Transition state stabilizer" evidence="11">
    <location>
        <position position="134"/>
    </location>
</feature>
<feature type="domain" description="3-deoxy-D-manno-octulosonic-acid transferase N-terminal" evidence="14">
    <location>
        <begin position="41"/>
        <end position="214"/>
    </location>
</feature>
<dbReference type="PANTHER" id="PTHR42755">
    <property type="entry name" value="3-DEOXY-MANNO-OCTULOSONATE CYTIDYLYLTRANSFERASE"/>
    <property type="match status" value="1"/>
</dbReference>
<keyword evidence="12" id="KW-1003">Cell membrane</keyword>
<comment type="subcellular location">
    <subcellularLocation>
        <location evidence="1">Cell envelope</location>
    </subcellularLocation>
    <subcellularLocation>
        <location evidence="12">Cell membrane</location>
    </subcellularLocation>
</comment>
<feature type="domain" description="Glycosyl transferase family 1" evidence="13">
    <location>
        <begin position="253"/>
        <end position="402"/>
    </location>
</feature>
<comment type="caution">
    <text evidence="15">The sequence shown here is derived from an EMBL/GenBank/DDBJ whole genome shotgun (WGS) entry which is preliminary data.</text>
</comment>
<comment type="catalytic activity">
    <reaction evidence="9 12">
        <text>lipid IVA (E. coli) + CMP-3-deoxy-beta-D-manno-octulosonate = alpha-Kdo-(2-&gt;6)-lipid IVA (E. coli) + CMP + H(+)</text>
        <dbReference type="Rhea" id="RHEA:28066"/>
        <dbReference type="ChEBI" id="CHEBI:15378"/>
        <dbReference type="ChEBI" id="CHEBI:58603"/>
        <dbReference type="ChEBI" id="CHEBI:60364"/>
        <dbReference type="ChEBI" id="CHEBI:60377"/>
        <dbReference type="ChEBI" id="CHEBI:85987"/>
        <dbReference type="EC" id="2.4.99.12"/>
    </reaction>
</comment>
<evidence type="ECO:0000256" key="3">
    <source>
        <dbReference type="ARBA" id="ARBA00006380"/>
    </source>
</evidence>
<dbReference type="InterPro" id="IPR007507">
    <property type="entry name" value="Glycos_transf_N"/>
</dbReference>
<evidence type="ECO:0000256" key="4">
    <source>
        <dbReference type="ARBA" id="ARBA00012621"/>
    </source>
</evidence>
<dbReference type="EC" id="2.4.99.12" evidence="4 12"/>
<dbReference type="PROSITE" id="PS51257">
    <property type="entry name" value="PROKAR_LIPOPROTEIN"/>
    <property type="match status" value="1"/>
</dbReference>
<evidence type="ECO:0000256" key="12">
    <source>
        <dbReference type="RuleBase" id="RU365103"/>
    </source>
</evidence>
<dbReference type="InterPro" id="IPR001296">
    <property type="entry name" value="Glyco_trans_1"/>
</dbReference>
<evidence type="ECO:0000256" key="11">
    <source>
        <dbReference type="PIRSR" id="PIRSR639901-2"/>
    </source>
</evidence>
<keyword evidence="6" id="KW-0997">Cell inner membrane</keyword>
<keyword evidence="12" id="KW-0448">Lipopolysaccharide biosynthesis</keyword>
<dbReference type="Pfam" id="PF00534">
    <property type="entry name" value="Glycos_transf_1"/>
    <property type="match status" value="1"/>
</dbReference>
<evidence type="ECO:0000256" key="2">
    <source>
        <dbReference type="ARBA" id="ARBA00004713"/>
    </source>
</evidence>
<dbReference type="Gene3D" id="3.40.50.11720">
    <property type="entry name" value="3-Deoxy-D-manno-octulosonic-acid transferase, N-terminal domain"/>
    <property type="match status" value="1"/>
</dbReference>
<dbReference type="AlphaFoldDB" id="A0A4R1J7K7"/>
<dbReference type="EMBL" id="SMGD01000019">
    <property type="protein sequence ID" value="TCK46367.1"/>
    <property type="molecule type" value="Genomic_DNA"/>
</dbReference>
<evidence type="ECO:0000256" key="8">
    <source>
        <dbReference type="ARBA" id="ARBA00031445"/>
    </source>
</evidence>
<organism evidence="15 16">
    <name type="scientific">Celerinatantimonas diazotrophica</name>
    <dbReference type="NCBI Taxonomy" id="412034"/>
    <lineage>
        <taxon>Bacteria</taxon>
        <taxon>Pseudomonadati</taxon>
        <taxon>Pseudomonadota</taxon>
        <taxon>Gammaproteobacteria</taxon>
        <taxon>Celerinatantimonadaceae</taxon>
        <taxon>Celerinatantimonas</taxon>
    </lineage>
</organism>
<comment type="function">
    <text evidence="12">Involved in lipopolysaccharide (LPS) biosynthesis. Catalyzes the transfer of 3-deoxy-D-manno-octulosonate (Kdo) residue(s) from CMP-Kdo to lipid IV(A), the tetraacyldisaccharide-1,4'-bisphosphate precursor of lipid A.</text>
</comment>
<keyword evidence="7 12" id="KW-0808">Transferase</keyword>
<evidence type="ECO:0000313" key="16">
    <source>
        <dbReference type="Proteomes" id="UP000295565"/>
    </source>
</evidence>
<feature type="active site" description="Proton acceptor" evidence="10">
    <location>
        <position position="64"/>
    </location>
</feature>
<dbReference type="Pfam" id="PF04413">
    <property type="entry name" value="Glycos_transf_N"/>
    <property type="match status" value="1"/>
</dbReference>
<evidence type="ECO:0000256" key="9">
    <source>
        <dbReference type="ARBA" id="ARBA00049183"/>
    </source>
</evidence>
<dbReference type="InterPro" id="IPR039901">
    <property type="entry name" value="Kdotransferase"/>
</dbReference>
<comment type="similarity">
    <text evidence="3">Belongs to the glycosyltransferase group 1 family. Glycosyltransferase 30 subfamily.</text>
</comment>
<dbReference type="InterPro" id="IPR038107">
    <property type="entry name" value="Glycos_transf_N_sf"/>
</dbReference>
<dbReference type="RefSeq" id="WP_165872812.1">
    <property type="nucleotide sequence ID" value="NZ_OU594967.1"/>
</dbReference>
<dbReference type="NCBIfam" id="NF004388">
    <property type="entry name" value="PRK05749.1-4"/>
    <property type="match status" value="1"/>
</dbReference>
<sequence length="425" mass="48164">MIKRLFIALLYNLLLIPGLLFACYKLYWPREGKTPFGKRAVEHFGFGGRVSRPDVWLHAVSVGEVIACVPLVKALLKEHPNWCVLVTTTSATGAQEVKRRLGDTVIHRYSPFDLLPCISLFLLKNRPKQLWIMETELWLNWLLLCRWLHIPVKLINARLSNRSAERYQRFASFAQMLLSRISWIGAQYDHDRANFIRCGAAPAHVQAIGSIKYDLNLDPQRIKQARQIRQAQWQARKTLIAISTHRGEDQIMLDIAAKLRDTFADLLLIIVPRHPERFDDVAKLIEAQANMARRSQNQPVNAQTQVYLADTMGELIDLLAMSDIAIMGGTFDNIGGHNYLEPAALGLPCVSGPHDFNFQEISQQLQQAQALVLNQNIETLIAQLTLWFNDRQCYHAASQAALKTVQANQGATARTLHALVFDMES</sequence>
<evidence type="ECO:0000256" key="1">
    <source>
        <dbReference type="ARBA" id="ARBA00004196"/>
    </source>
</evidence>
<dbReference type="GO" id="GO:0005886">
    <property type="term" value="C:plasma membrane"/>
    <property type="evidence" value="ECO:0007669"/>
    <property type="project" value="UniProtKB-SubCell"/>
</dbReference>
<evidence type="ECO:0000256" key="10">
    <source>
        <dbReference type="PIRSR" id="PIRSR639901-1"/>
    </source>
</evidence>
<keyword evidence="16" id="KW-1185">Reference proteome</keyword>
<gene>
    <name evidence="15" type="ORF">EV690_3643</name>
</gene>
<protein>
    <recommendedName>
        <fullName evidence="5 12">3-deoxy-D-manno-octulosonic acid transferase</fullName>
        <shortName evidence="12">Kdo transferase</shortName>
        <ecNumber evidence="4 12">2.4.99.12</ecNumber>
    </recommendedName>
    <alternativeName>
        <fullName evidence="8 12">Lipid IV(A) 3-deoxy-D-manno-octulosonic acid transferase</fullName>
    </alternativeName>
</protein>
<dbReference type="Proteomes" id="UP000295565">
    <property type="component" value="Unassembled WGS sequence"/>
</dbReference>
<dbReference type="GO" id="GO:0009244">
    <property type="term" value="P:lipopolysaccharide core region biosynthetic process"/>
    <property type="evidence" value="ECO:0007669"/>
    <property type="project" value="UniProtKB-UniRule"/>
</dbReference>
<evidence type="ECO:0000256" key="5">
    <source>
        <dbReference type="ARBA" id="ARBA00019077"/>
    </source>
</evidence>
<evidence type="ECO:0000313" key="15">
    <source>
        <dbReference type="EMBL" id="TCK46367.1"/>
    </source>
</evidence>
<evidence type="ECO:0000256" key="6">
    <source>
        <dbReference type="ARBA" id="ARBA00022519"/>
    </source>
</evidence>
<accession>A0A4R1J7K7</accession>
<proteinExistence type="inferred from homology"/>
<comment type="pathway">
    <text evidence="2 12">Bacterial outer membrane biogenesis; LPS core biosynthesis.</text>
</comment>
<evidence type="ECO:0000259" key="13">
    <source>
        <dbReference type="Pfam" id="PF00534"/>
    </source>
</evidence>
<dbReference type="PANTHER" id="PTHR42755:SF1">
    <property type="entry name" value="3-DEOXY-D-MANNO-OCTULOSONIC ACID TRANSFERASE, MITOCHONDRIAL-RELATED"/>
    <property type="match status" value="1"/>
</dbReference>
<evidence type="ECO:0000256" key="7">
    <source>
        <dbReference type="ARBA" id="ARBA00022679"/>
    </source>
</evidence>